<gene>
    <name evidence="2" type="ORF">HA72_0283</name>
    <name evidence="3" type="ORF">MsedA_0294</name>
    <name evidence="4" type="ORF">MsedB_0294</name>
    <name evidence="5" type="ORF">MsedC_0293</name>
    <name evidence="6" type="ORF">MsedD_0294</name>
    <name evidence="7" type="ORF">MsedE_0294</name>
</gene>
<accession>A0A088E3R5</accession>
<dbReference type="RefSeq" id="WP_011921428.1">
    <property type="nucleotide sequence ID" value="NZ_AP019770.1"/>
</dbReference>
<evidence type="ECO:0000313" key="3">
    <source>
        <dbReference type="EMBL" id="AKV73448.1"/>
    </source>
</evidence>
<dbReference type="EMBL" id="CP012176">
    <property type="protein sequence ID" value="AKV82424.1"/>
    <property type="molecule type" value="Genomic_DNA"/>
</dbReference>
<dbReference type="Proteomes" id="UP000061362">
    <property type="component" value="Chromosome"/>
</dbReference>
<dbReference type="OMA" id="FMKGEAI"/>
<dbReference type="Proteomes" id="UP000062398">
    <property type="component" value="Chromosome"/>
</dbReference>
<evidence type="ECO:0000313" key="8">
    <source>
        <dbReference type="Proteomes" id="UP000029084"/>
    </source>
</evidence>
<dbReference type="Proteomes" id="UP000029084">
    <property type="component" value="Chromosome"/>
</dbReference>
<evidence type="ECO:0000313" key="10">
    <source>
        <dbReference type="Proteomes" id="UP000061362"/>
    </source>
</evidence>
<reference evidence="7 9" key="3">
    <citation type="submission" date="2015-07" db="EMBL/GenBank/DDBJ databases">
        <title>Physiological, transcriptional responses and genome re-sequencing of acid resistant extremely thermoacidophilic Metallosphaera sedula SARC-M1.</title>
        <authorList>
            <person name="Ai C."/>
            <person name="McCarthy S."/>
            <person name="Eckrich V."/>
            <person name="Rudrappa D."/>
            <person name="Qiu G."/>
            <person name="Blum P."/>
        </authorList>
    </citation>
    <scope>NUCLEOTIDE SEQUENCE [LARGE SCALE GENOMIC DNA]</scope>
    <source>
        <strain evidence="7 9">SARC-M1</strain>
    </source>
</reference>
<dbReference type="OrthoDB" id="43780at2157"/>
<dbReference type="Proteomes" id="UP000056255">
    <property type="component" value="Chromosome"/>
</dbReference>
<dbReference type="EMBL" id="CP012173">
    <property type="protein sequence ID" value="AKV75691.1"/>
    <property type="molecule type" value="Genomic_DNA"/>
</dbReference>
<keyword evidence="1" id="KW-0812">Transmembrane</keyword>
<dbReference type="EMBL" id="CP008822">
    <property type="protein sequence ID" value="AIM26447.1"/>
    <property type="molecule type" value="Genomic_DNA"/>
</dbReference>
<name>A0A088E3R5_9CREN</name>
<reference evidence="2 8" key="1">
    <citation type="journal article" date="2014" name="J. Bacteriol.">
        <title>Role of an Archaeal PitA Transporter in the Copper and Arsenic Resistance of Metallosphaera sedula, an Extreme Thermoacidophile.</title>
        <authorList>
            <person name="McCarthy S."/>
            <person name="Ai C."/>
            <person name="Wheaton G."/>
            <person name="Tevatia R."/>
            <person name="Eckrich V."/>
            <person name="Kelly R."/>
            <person name="Blum P."/>
        </authorList>
    </citation>
    <scope>NUCLEOTIDE SEQUENCE [LARGE SCALE GENOMIC DNA]</scope>
    <source>
        <strain evidence="2 8">CuR1</strain>
    </source>
</reference>
<evidence type="ECO:0000256" key="1">
    <source>
        <dbReference type="SAM" id="Phobius"/>
    </source>
</evidence>
<dbReference type="Proteomes" id="UP000068832">
    <property type="component" value="Chromosome"/>
</dbReference>
<dbReference type="AlphaFoldDB" id="A0A088E3R5"/>
<sequence>MKVKGYLGHVKVDDKWNVIEKVNASEELAGILKFNVEKGNEEARELGFKRMNGFAMMGSKKSLAFMKGEAIMVETSKADWQELFVHYVYLKGWLALGIFLLVLSIVLYYMSFATPYLDYFAPLPRIFVPTLILIISLIMIPSSKTRYTYRL</sequence>
<evidence type="ECO:0000313" key="11">
    <source>
        <dbReference type="Proteomes" id="UP000062398"/>
    </source>
</evidence>
<dbReference type="EMBL" id="CP012174">
    <property type="protein sequence ID" value="AKV77937.1"/>
    <property type="molecule type" value="Genomic_DNA"/>
</dbReference>
<protein>
    <submittedName>
        <fullName evidence="2">Uncharacterized protein</fullName>
    </submittedName>
</protein>
<keyword evidence="1" id="KW-1133">Transmembrane helix</keyword>
<dbReference type="EMBL" id="CP012175">
    <property type="protein sequence ID" value="AKV80182.1"/>
    <property type="molecule type" value="Genomic_DNA"/>
</dbReference>
<evidence type="ECO:0000313" key="7">
    <source>
        <dbReference type="EMBL" id="AKV82424.1"/>
    </source>
</evidence>
<dbReference type="EMBL" id="CP012172">
    <property type="protein sequence ID" value="AKV73448.1"/>
    <property type="molecule type" value="Genomic_DNA"/>
</dbReference>
<keyword evidence="1" id="KW-0472">Membrane</keyword>
<reference evidence="10 11" key="2">
    <citation type="journal article" date="2015" name="Genome Announc.">
        <title>Complete Genome Sequences of Evolved Arsenate-Resistant Metallosphaera sedula Strains.</title>
        <authorList>
            <person name="Ai C."/>
            <person name="McCarthy S."/>
            <person name="Schackwitz W."/>
            <person name="Martin J."/>
            <person name="Lipzen A."/>
            <person name="Blum P."/>
        </authorList>
    </citation>
    <scope>NUCLEOTIDE SEQUENCE [LARGE SCALE GENOMIC DNA]</scope>
    <source>
        <strain evidence="5 11">ARS120-1</strain>
        <strain evidence="6 10">ARS120-2</strain>
        <strain evidence="3 13">ARS50-1</strain>
        <strain evidence="4 12">ARS50-2</strain>
    </source>
</reference>
<evidence type="ECO:0000313" key="13">
    <source>
        <dbReference type="Proteomes" id="UP000068832"/>
    </source>
</evidence>
<evidence type="ECO:0000313" key="2">
    <source>
        <dbReference type="EMBL" id="AIM26447.1"/>
    </source>
</evidence>
<evidence type="ECO:0000313" key="5">
    <source>
        <dbReference type="EMBL" id="AKV77937.1"/>
    </source>
</evidence>
<evidence type="ECO:0000313" key="6">
    <source>
        <dbReference type="EMBL" id="AKV80182.1"/>
    </source>
</evidence>
<evidence type="ECO:0000313" key="4">
    <source>
        <dbReference type="EMBL" id="AKV75691.1"/>
    </source>
</evidence>
<feature type="transmembrane region" description="Helical" evidence="1">
    <location>
        <begin position="123"/>
        <end position="140"/>
    </location>
</feature>
<dbReference type="Proteomes" id="UP000062475">
    <property type="component" value="Chromosome"/>
</dbReference>
<dbReference type="GeneID" id="91754728"/>
<feature type="transmembrane region" description="Helical" evidence="1">
    <location>
        <begin position="93"/>
        <end position="111"/>
    </location>
</feature>
<proteinExistence type="predicted"/>
<dbReference type="PATRIC" id="fig|43687.5.peg.288"/>
<evidence type="ECO:0000313" key="12">
    <source>
        <dbReference type="Proteomes" id="UP000062475"/>
    </source>
</evidence>
<evidence type="ECO:0000313" key="9">
    <source>
        <dbReference type="Proteomes" id="UP000056255"/>
    </source>
</evidence>
<organism evidence="2 8">
    <name type="scientific">Metallosphaera sedula</name>
    <dbReference type="NCBI Taxonomy" id="43687"/>
    <lineage>
        <taxon>Archaea</taxon>
        <taxon>Thermoproteota</taxon>
        <taxon>Thermoprotei</taxon>
        <taxon>Sulfolobales</taxon>
        <taxon>Sulfolobaceae</taxon>
        <taxon>Metallosphaera</taxon>
    </lineage>
</organism>